<gene>
    <name evidence="1" type="ORF">NCTC10038_05810</name>
</gene>
<proteinExistence type="predicted"/>
<dbReference type="AlphaFoldDB" id="A0A3M3XP32"/>
<dbReference type="Gene3D" id="3.40.630.30">
    <property type="match status" value="1"/>
</dbReference>
<dbReference type="Proteomes" id="UP000248640">
    <property type="component" value="Chromosome 1"/>
</dbReference>
<protein>
    <submittedName>
        <fullName evidence="1">Uncharacterized protein conserved in bacteria</fullName>
    </submittedName>
</protein>
<dbReference type="InterPro" id="IPR007434">
    <property type="entry name" value="FemAB-like"/>
</dbReference>
<dbReference type="InterPro" id="IPR016181">
    <property type="entry name" value="Acyl_CoA_acyltransferase"/>
</dbReference>
<dbReference type="SUPFAM" id="SSF55729">
    <property type="entry name" value="Acyl-CoA N-acyltransferases (Nat)"/>
    <property type="match status" value="1"/>
</dbReference>
<dbReference type="Pfam" id="PF04339">
    <property type="entry name" value="FemAB_like"/>
    <property type="match status" value="1"/>
</dbReference>
<evidence type="ECO:0000313" key="2">
    <source>
        <dbReference type="Proteomes" id="UP000248640"/>
    </source>
</evidence>
<evidence type="ECO:0000313" key="1">
    <source>
        <dbReference type="EMBL" id="SQF96599.1"/>
    </source>
</evidence>
<name>A0A3M3XP32_PSEFL</name>
<accession>A0A3M3XP32</accession>
<sequence length="402" mass="46202">MLISRTMHRGDSRGSSGECPDYATIAPVIFELFSMTCAPQPLPDSSRSEAAYACCLEAPSLISRFLQHPPVGFDARLSEQGLPYFFTPFDLLTTADDAFEKRVRSWPGYRFWNAWLRVDSCFVGTTVSEYSPLPQGVSPHDLAQWLQEACAPQRKLTIVKDVPCNSPLLSEADNRYAQTLIDECTRRGFISVEGQALAYVPINFATIDEYLARLSHSRRRNIRRKLRSREALRVDVLDTGDARFNDDAWLTQLYGLYKAVYDQSEIHFDLLTPEFFSSLLRDAESNGRVFCYWHCDELIGYNLCYVEGDKLLDKYIGLSYPLALEFNLYFVSWFVNLEYALANGLKFYVAGWTDPQVKASLGADFTFTRHLVWVRNPLLRKLGNRFRHHFESDTQWHQEHTA</sequence>
<dbReference type="EMBL" id="LS483372">
    <property type="protein sequence ID" value="SQF96599.1"/>
    <property type="molecule type" value="Genomic_DNA"/>
</dbReference>
<organism evidence="1 2">
    <name type="scientific">Pseudomonas fluorescens</name>
    <dbReference type="NCBI Taxonomy" id="294"/>
    <lineage>
        <taxon>Bacteria</taxon>
        <taxon>Pseudomonadati</taxon>
        <taxon>Pseudomonadota</taxon>
        <taxon>Gammaproteobacteria</taxon>
        <taxon>Pseudomonadales</taxon>
        <taxon>Pseudomonadaceae</taxon>
        <taxon>Pseudomonas</taxon>
    </lineage>
</organism>
<reference evidence="1 2" key="1">
    <citation type="submission" date="2018-06" db="EMBL/GenBank/DDBJ databases">
        <authorList>
            <consortium name="Pathogen Informatics"/>
            <person name="Doyle S."/>
        </authorList>
    </citation>
    <scope>NUCLEOTIDE SEQUENCE [LARGE SCALE GENOMIC DNA]</scope>
    <source>
        <strain evidence="1 2">NCTC10038</strain>
    </source>
</reference>